<feature type="signal peptide" evidence="1">
    <location>
        <begin position="1"/>
        <end position="20"/>
    </location>
</feature>
<dbReference type="EMBL" id="QJNU01000749">
    <property type="protein sequence ID" value="RYO87539.1"/>
    <property type="molecule type" value="Genomic_DNA"/>
</dbReference>
<gene>
    <name evidence="2" type="ORF">DL764_008851</name>
</gene>
<dbReference type="AlphaFoldDB" id="A0A4Q4SZP8"/>
<sequence>MKVLSLSAAVLLSAAPTAFGWDASRRLLRPQHTPDFLRLVLRRRQGLLGPAWRIPDEPQLSARQSCAAAA</sequence>
<comment type="caution">
    <text evidence="2">The sequence shown here is derived from an EMBL/GenBank/DDBJ whole genome shotgun (WGS) entry which is preliminary data.</text>
</comment>
<dbReference type="Proteomes" id="UP000293360">
    <property type="component" value="Unassembled WGS sequence"/>
</dbReference>
<evidence type="ECO:0000256" key="1">
    <source>
        <dbReference type="SAM" id="SignalP"/>
    </source>
</evidence>
<proteinExistence type="predicted"/>
<accession>A0A4Q4SZP8</accession>
<organism evidence="2 3">
    <name type="scientific">Monosporascus ibericus</name>
    <dbReference type="NCBI Taxonomy" id="155417"/>
    <lineage>
        <taxon>Eukaryota</taxon>
        <taxon>Fungi</taxon>
        <taxon>Dikarya</taxon>
        <taxon>Ascomycota</taxon>
        <taxon>Pezizomycotina</taxon>
        <taxon>Sordariomycetes</taxon>
        <taxon>Xylariomycetidae</taxon>
        <taxon>Xylariales</taxon>
        <taxon>Xylariales incertae sedis</taxon>
        <taxon>Monosporascus</taxon>
    </lineage>
</organism>
<reference evidence="2 3" key="1">
    <citation type="submission" date="2018-06" db="EMBL/GenBank/DDBJ databases">
        <title>Complete Genomes of Monosporascus.</title>
        <authorList>
            <person name="Robinson A.J."/>
            <person name="Natvig D.O."/>
        </authorList>
    </citation>
    <scope>NUCLEOTIDE SEQUENCE [LARGE SCALE GENOMIC DNA]</scope>
    <source>
        <strain evidence="2 3">CBS 110550</strain>
    </source>
</reference>
<keyword evidence="1" id="KW-0732">Signal</keyword>
<feature type="chain" id="PRO_5020470789" evidence="1">
    <location>
        <begin position="21"/>
        <end position="70"/>
    </location>
</feature>
<evidence type="ECO:0000313" key="2">
    <source>
        <dbReference type="EMBL" id="RYO87539.1"/>
    </source>
</evidence>
<name>A0A4Q4SZP8_9PEZI</name>
<evidence type="ECO:0000313" key="3">
    <source>
        <dbReference type="Proteomes" id="UP000293360"/>
    </source>
</evidence>
<protein>
    <submittedName>
        <fullName evidence="2">Uncharacterized protein</fullName>
    </submittedName>
</protein>
<keyword evidence="3" id="KW-1185">Reference proteome</keyword>